<feature type="non-terminal residue" evidence="1">
    <location>
        <position position="93"/>
    </location>
</feature>
<evidence type="ECO:0008006" key="3">
    <source>
        <dbReference type="Google" id="ProtNLM"/>
    </source>
</evidence>
<evidence type="ECO:0000313" key="1">
    <source>
        <dbReference type="EMBL" id="GJT89700.1"/>
    </source>
</evidence>
<evidence type="ECO:0000313" key="2">
    <source>
        <dbReference type="Proteomes" id="UP001151760"/>
    </source>
</evidence>
<dbReference type="EMBL" id="BQNB010019851">
    <property type="protein sequence ID" value="GJT89700.1"/>
    <property type="molecule type" value="Genomic_DNA"/>
</dbReference>
<dbReference type="Proteomes" id="UP001151760">
    <property type="component" value="Unassembled WGS sequence"/>
</dbReference>
<reference evidence="1" key="2">
    <citation type="submission" date="2022-01" db="EMBL/GenBank/DDBJ databases">
        <authorList>
            <person name="Yamashiro T."/>
            <person name="Shiraishi A."/>
            <person name="Satake H."/>
            <person name="Nakayama K."/>
        </authorList>
    </citation>
    <scope>NUCLEOTIDE SEQUENCE</scope>
</reference>
<proteinExistence type="predicted"/>
<organism evidence="1 2">
    <name type="scientific">Tanacetum coccineum</name>
    <dbReference type="NCBI Taxonomy" id="301880"/>
    <lineage>
        <taxon>Eukaryota</taxon>
        <taxon>Viridiplantae</taxon>
        <taxon>Streptophyta</taxon>
        <taxon>Embryophyta</taxon>
        <taxon>Tracheophyta</taxon>
        <taxon>Spermatophyta</taxon>
        <taxon>Magnoliopsida</taxon>
        <taxon>eudicotyledons</taxon>
        <taxon>Gunneridae</taxon>
        <taxon>Pentapetalae</taxon>
        <taxon>asterids</taxon>
        <taxon>campanulids</taxon>
        <taxon>Asterales</taxon>
        <taxon>Asteraceae</taxon>
        <taxon>Asteroideae</taxon>
        <taxon>Anthemideae</taxon>
        <taxon>Anthemidinae</taxon>
        <taxon>Tanacetum</taxon>
    </lineage>
</organism>
<accession>A0ABQ5HQX5</accession>
<keyword evidence="2" id="KW-1185">Reference proteome</keyword>
<name>A0ABQ5HQX5_9ASTR</name>
<reference evidence="1" key="1">
    <citation type="journal article" date="2022" name="Int. J. Mol. Sci.">
        <title>Draft Genome of Tanacetum Coccineum: Genomic Comparison of Closely Related Tanacetum-Family Plants.</title>
        <authorList>
            <person name="Yamashiro T."/>
            <person name="Shiraishi A."/>
            <person name="Nakayama K."/>
            <person name="Satake H."/>
        </authorList>
    </citation>
    <scope>NUCLEOTIDE SEQUENCE</scope>
</reference>
<sequence length="93" mass="11200">MAQENYVEGCFMQRPILLETDVFCFWKTRFETYNKSKDIDLLQVIQNGDFVFRMEDPKTKTVKETLCELLKYYKKKQLVKINEAKMTLYNDLP</sequence>
<gene>
    <name evidence="1" type="ORF">Tco_1078545</name>
</gene>
<protein>
    <recommendedName>
        <fullName evidence="3">SH2 domain-containing protein</fullName>
    </recommendedName>
</protein>
<comment type="caution">
    <text evidence="1">The sequence shown here is derived from an EMBL/GenBank/DDBJ whole genome shotgun (WGS) entry which is preliminary data.</text>
</comment>